<protein>
    <submittedName>
        <fullName evidence="3">Serine/arginine repetitive matrix protein 2-like</fullName>
    </submittedName>
</protein>
<feature type="compositionally biased region" description="Low complexity" evidence="1">
    <location>
        <begin position="314"/>
        <end position="327"/>
    </location>
</feature>
<proteinExistence type="predicted"/>
<feature type="compositionally biased region" description="Basic and acidic residues" evidence="1">
    <location>
        <begin position="134"/>
        <end position="144"/>
    </location>
</feature>
<name>A0A7I5E5R3_HAECO</name>
<dbReference type="Proteomes" id="UP000025227">
    <property type="component" value="Unplaced"/>
</dbReference>
<feature type="region of interest" description="Disordered" evidence="1">
    <location>
        <begin position="32"/>
        <end position="368"/>
    </location>
</feature>
<organism evidence="2 3">
    <name type="scientific">Haemonchus contortus</name>
    <name type="common">Barber pole worm</name>
    <dbReference type="NCBI Taxonomy" id="6289"/>
    <lineage>
        <taxon>Eukaryota</taxon>
        <taxon>Metazoa</taxon>
        <taxon>Ecdysozoa</taxon>
        <taxon>Nematoda</taxon>
        <taxon>Chromadorea</taxon>
        <taxon>Rhabditida</taxon>
        <taxon>Rhabditina</taxon>
        <taxon>Rhabditomorpha</taxon>
        <taxon>Strongyloidea</taxon>
        <taxon>Trichostrongylidae</taxon>
        <taxon>Haemonchus</taxon>
    </lineage>
</organism>
<feature type="compositionally biased region" description="Basic residues" evidence="1">
    <location>
        <begin position="169"/>
        <end position="183"/>
    </location>
</feature>
<feature type="compositionally biased region" description="Basic residues" evidence="1">
    <location>
        <begin position="268"/>
        <end position="280"/>
    </location>
</feature>
<evidence type="ECO:0000256" key="1">
    <source>
        <dbReference type="SAM" id="MobiDB-lite"/>
    </source>
</evidence>
<feature type="compositionally biased region" description="Polar residues" evidence="1">
    <location>
        <begin position="104"/>
        <end position="129"/>
    </location>
</feature>
<reference evidence="3" key="1">
    <citation type="submission" date="2020-12" db="UniProtKB">
        <authorList>
            <consortium name="WormBaseParasite"/>
        </authorList>
    </citation>
    <scope>IDENTIFICATION</scope>
    <source>
        <strain evidence="3">MHco3</strain>
    </source>
</reference>
<dbReference type="WBParaSite" id="HCON_00014255-00001">
    <property type="protein sequence ID" value="HCON_00014255-00001"/>
    <property type="gene ID" value="HCON_00014255"/>
</dbReference>
<accession>A0A7I5E5R3</accession>
<feature type="compositionally biased region" description="Low complexity" evidence="1">
    <location>
        <begin position="90"/>
        <end position="103"/>
    </location>
</feature>
<feature type="compositionally biased region" description="Basic and acidic residues" evidence="1">
    <location>
        <begin position="196"/>
        <end position="209"/>
    </location>
</feature>
<feature type="compositionally biased region" description="Basic and acidic residues" evidence="1">
    <location>
        <begin position="331"/>
        <end position="342"/>
    </location>
</feature>
<dbReference type="AlphaFoldDB" id="A0A7I5E5R3"/>
<feature type="compositionally biased region" description="Low complexity" evidence="1">
    <location>
        <begin position="58"/>
        <end position="78"/>
    </location>
</feature>
<evidence type="ECO:0000313" key="2">
    <source>
        <dbReference type="Proteomes" id="UP000025227"/>
    </source>
</evidence>
<feature type="compositionally biased region" description="Polar residues" evidence="1">
    <location>
        <begin position="301"/>
        <end position="311"/>
    </location>
</feature>
<keyword evidence="2" id="KW-1185">Reference proteome</keyword>
<feature type="compositionally biased region" description="Basic residues" evidence="1">
    <location>
        <begin position="151"/>
        <end position="160"/>
    </location>
</feature>
<evidence type="ECO:0000313" key="3">
    <source>
        <dbReference type="WBParaSite" id="HCON_00014255-00001"/>
    </source>
</evidence>
<sequence>MGSDQVKNPDAKEYYDNISLLMDHTLINANRLLERLKPPPAAKKPSGSRPPPIRRKSSSSSSVPMSSSSTSSSKGASKNYANTPSRLRSKSSTGQSSVSTPSKRQQQPPCRKTMSASSSTLSNVTTARNASECRTFKASEKDSSSRSIVYIHRKPKRGITIKHAGTVHIKARRRGKHRIRSKKSSSVNIEVQPSPDRSKHSIRSVKEVSKSSQSSQQKRKPSIIPLTSMSTDSRKRSMSRSESSKMSKKKSTTESSVTTARGVSKPRTPGKTRAFTKKKSSIQPLKVARKRKSSKQEKNRMPTQRSRQVTPLHTARSASTRTSSTKTASKKGKDTKGQEGSKKKPPRRARPEKRPSGKGSRSSKRKPIVPIFFDATIQMTKKGCRRNHRLAIQAEFHDQNLTKLILNGKQCRVPQLQIV</sequence>